<protein>
    <submittedName>
        <fullName evidence="2">Uncharacterized protein</fullName>
    </submittedName>
</protein>
<sequence>MTSSGPPSTNIYRDTFMDNGLEPLDSNHFVLTDTECTICHEDTSNIDARVVKTKHLDHRRGTCPVCRRILYRAGATGGMALDHDHDADADNDNYESSYNEIRARHFISMRSRTAPTDHLIHRPGPWQDLYLSSDRARGEGLRRAFQHTTESRHTHSGNGFTTRSNITRPTSRDPNGQADQTSAPTGLRLRGTTIRLPNSSRVAREMRDDVNVASRSRLPSPTEMLRSLSLVGAQGSNSPTTTSLALRNRILEATDNIPSDSPRGNARMQRRLRRVEQIRNGRLTRPDLPATLSSGSADRKCDAGFTTSYSSLAERIACPNDPQALSDALGQMVVVHLTNCYRSLLRLPIRSSREPMVRDVF</sequence>
<gene>
    <name evidence="2" type="ORF">BDV96DRAFT_628592</name>
</gene>
<proteinExistence type="predicted"/>
<accession>A0A6A5ZKY3</accession>
<evidence type="ECO:0000313" key="3">
    <source>
        <dbReference type="Proteomes" id="UP000799770"/>
    </source>
</evidence>
<reference evidence="2" key="1">
    <citation type="journal article" date="2020" name="Stud. Mycol.">
        <title>101 Dothideomycetes genomes: a test case for predicting lifestyles and emergence of pathogens.</title>
        <authorList>
            <person name="Haridas S."/>
            <person name="Albert R."/>
            <person name="Binder M."/>
            <person name="Bloem J."/>
            <person name="Labutti K."/>
            <person name="Salamov A."/>
            <person name="Andreopoulos B."/>
            <person name="Baker S."/>
            <person name="Barry K."/>
            <person name="Bills G."/>
            <person name="Bluhm B."/>
            <person name="Cannon C."/>
            <person name="Castanera R."/>
            <person name="Culley D."/>
            <person name="Daum C."/>
            <person name="Ezra D."/>
            <person name="Gonzalez J."/>
            <person name="Henrissat B."/>
            <person name="Kuo A."/>
            <person name="Liang C."/>
            <person name="Lipzen A."/>
            <person name="Lutzoni F."/>
            <person name="Magnuson J."/>
            <person name="Mondo S."/>
            <person name="Nolan M."/>
            <person name="Ohm R."/>
            <person name="Pangilinan J."/>
            <person name="Park H.-J."/>
            <person name="Ramirez L."/>
            <person name="Alfaro M."/>
            <person name="Sun H."/>
            <person name="Tritt A."/>
            <person name="Yoshinaga Y."/>
            <person name="Zwiers L.-H."/>
            <person name="Turgeon B."/>
            <person name="Goodwin S."/>
            <person name="Spatafora J."/>
            <person name="Crous P."/>
            <person name="Grigoriev I."/>
        </authorList>
    </citation>
    <scope>NUCLEOTIDE SEQUENCE</scope>
    <source>
        <strain evidence="2">CBS 627.86</strain>
    </source>
</reference>
<feature type="region of interest" description="Disordered" evidence="1">
    <location>
        <begin position="148"/>
        <end position="187"/>
    </location>
</feature>
<dbReference type="Proteomes" id="UP000799770">
    <property type="component" value="Unassembled WGS sequence"/>
</dbReference>
<dbReference type="EMBL" id="ML977314">
    <property type="protein sequence ID" value="KAF2120019.1"/>
    <property type="molecule type" value="Genomic_DNA"/>
</dbReference>
<keyword evidence="3" id="KW-1185">Reference proteome</keyword>
<feature type="compositionally biased region" description="Polar residues" evidence="1">
    <location>
        <begin position="156"/>
        <end position="184"/>
    </location>
</feature>
<evidence type="ECO:0000256" key="1">
    <source>
        <dbReference type="SAM" id="MobiDB-lite"/>
    </source>
</evidence>
<evidence type="ECO:0000313" key="2">
    <source>
        <dbReference type="EMBL" id="KAF2120019.1"/>
    </source>
</evidence>
<dbReference type="AlphaFoldDB" id="A0A6A5ZKY3"/>
<name>A0A6A5ZKY3_9PLEO</name>
<organism evidence="2 3">
    <name type="scientific">Lophiotrema nucula</name>
    <dbReference type="NCBI Taxonomy" id="690887"/>
    <lineage>
        <taxon>Eukaryota</taxon>
        <taxon>Fungi</taxon>
        <taxon>Dikarya</taxon>
        <taxon>Ascomycota</taxon>
        <taxon>Pezizomycotina</taxon>
        <taxon>Dothideomycetes</taxon>
        <taxon>Pleosporomycetidae</taxon>
        <taxon>Pleosporales</taxon>
        <taxon>Lophiotremataceae</taxon>
        <taxon>Lophiotrema</taxon>
    </lineage>
</organism>